<dbReference type="EMBL" id="JARK01001444">
    <property type="protein sequence ID" value="EYC01384.1"/>
    <property type="molecule type" value="Genomic_DNA"/>
</dbReference>
<comment type="caution">
    <text evidence="2">The sequence shown here is derived from an EMBL/GenBank/DDBJ whole genome shotgun (WGS) entry which is preliminary data.</text>
</comment>
<proteinExistence type="predicted"/>
<protein>
    <submittedName>
        <fullName evidence="2">Uncharacterized protein</fullName>
    </submittedName>
</protein>
<dbReference type="AlphaFoldDB" id="A0A016TEH2"/>
<accession>A0A016TEH2</accession>
<keyword evidence="3" id="KW-1185">Reference proteome</keyword>
<feature type="region of interest" description="Disordered" evidence="1">
    <location>
        <begin position="71"/>
        <end position="133"/>
    </location>
</feature>
<gene>
    <name evidence="2" type="primary">Acey_s0108.g74</name>
    <name evidence="2" type="ORF">Y032_0108g74</name>
</gene>
<feature type="compositionally biased region" description="Basic and acidic residues" evidence="1">
    <location>
        <begin position="72"/>
        <end position="98"/>
    </location>
</feature>
<evidence type="ECO:0000256" key="1">
    <source>
        <dbReference type="SAM" id="MobiDB-lite"/>
    </source>
</evidence>
<evidence type="ECO:0000313" key="2">
    <source>
        <dbReference type="EMBL" id="EYC01384.1"/>
    </source>
</evidence>
<name>A0A016TEH2_9BILA</name>
<dbReference type="Proteomes" id="UP000024635">
    <property type="component" value="Unassembled WGS sequence"/>
</dbReference>
<organism evidence="2 3">
    <name type="scientific">Ancylostoma ceylanicum</name>
    <dbReference type="NCBI Taxonomy" id="53326"/>
    <lineage>
        <taxon>Eukaryota</taxon>
        <taxon>Metazoa</taxon>
        <taxon>Ecdysozoa</taxon>
        <taxon>Nematoda</taxon>
        <taxon>Chromadorea</taxon>
        <taxon>Rhabditida</taxon>
        <taxon>Rhabditina</taxon>
        <taxon>Rhabditomorpha</taxon>
        <taxon>Strongyloidea</taxon>
        <taxon>Ancylostomatidae</taxon>
        <taxon>Ancylostomatinae</taxon>
        <taxon>Ancylostoma</taxon>
    </lineage>
</organism>
<reference evidence="3" key="1">
    <citation type="journal article" date="2015" name="Nat. Genet.">
        <title>The genome and transcriptome of the zoonotic hookworm Ancylostoma ceylanicum identify infection-specific gene families.</title>
        <authorList>
            <person name="Schwarz E.M."/>
            <person name="Hu Y."/>
            <person name="Antoshechkin I."/>
            <person name="Miller M.M."/>
            <person name="Sternberg P.W."/>
            <person name="Aroian R.V."/>
        </authorList>
    </citation>
    <scope>NUCLEOTIDE SEQUENCE</scope>
    <source>
        <strain evidence="3">HY135</strain>
    </source>
</reference>
<evidence type="ECO:0000313" key="3">
    <source>
        <dbReference type="Proteomes" id="UP000024635"/>
    </source>
</evidence>
<sequence length="133" mass="15799">MRWKDDIIQSWKQCICSKCFPFSTTHTGEPPPSWIVMKNFLCILLIILLTPSVEASRDDYDYENCGLPTAEYTKRQRERASENEQKQSRTTEEVREHENTDDDYEPDYKENNSQEDEKDENDPMRQKITKLTL</sequence>